<sequence length="230" mass="24941">MRDFLTIQAPRGGAEITVKIVSFRAERLTAGNGSRVTLMDYLAHGVFESLINDLFYLKAIDRNPFAIQITGWSAKKKMASPSSVRMQLRPGAVYELRQVHNVVFFGEAPKEIVQLEEGMDFFATGNLEFTTVVTGLIPTGSLGIWVRASAPRVTGFFTSCDLATGSLDQDTTVYATGGLGGTALDTGFSITGGFTTGALTPLGGRNQLHHMYDEDAERKGFFLILVKFGV</sequence>
<keyword evidence="2" id="KW-1185">Reference proteome</keyword>
<protein>
    <submittedName>
        <fullName evidence="1">Uncharacterized protein</fullName>
    </submittedName>
</protein>
<reference evidence="1" key="1">
    <citation type="submission" date="2021-01" db="EMBL/GenBank/DDBJ databases">
        <title>Phytophthora aleatoria, a newly-described species from Pinus radiata is distinct from Phytophthora cactorum isolates based on comparative genomics.</title>
        <authorList>
            <person name="Mcdougal R."/>
            <person name="Panda P."/>
            <person name="Williams N."/>
            <person name="Studholme D.J."/>
        </authorList>
    </citation>
    <scope>NUCLEOTIDE SEQUENCE</scope>
    <source>
        <strain evidence="1">NZFS 4037</strain>
    </source>
</reference>
<evidence type="ECO:0000313" key="1">
    <source>
        <dbReference type="EMBL" id="KAG6975457.1"/>
    </source>
</evidence>
<proteinExistence type="predicted"/>
<dbReference type="EMBL" id="JAENGY010000062">
    <property type="protein sequence ID" value="KAG6975457.1"/>
    <property type="molecule type" value="Genomic_DNA"/>
</dbReference>
<name>A0A8J5JB15_9STRA</name>
<organism evidence="1 2">
    <name type="scientific">Phytophthora aleatoria</name>
    <dbReference type="NCBI Taxonomy" id="2496075"/>
    <lineage>
        <taxon>Eukaryota</taxon>
        <taxon>Sar</taxon>
        <taxon>Stramenopiles</taxon>
        <taxon>Oomycota</taxon>
        <taxon>Peronosporomycetes</taxon>
        <taxon>Peronosporales</taxon>
        <taxon>Peronosporaceae</taxon>
        <taxon>Phytophthora</taxon>
    </lineage>
</organism>
<evidence type="ECO:0000313" key="2">
    <source>
        <dbReference type="Proteomes" id="UP000709295"/>
    </source>
</evidence>
<dbReference type="Proteomes" id="UP000709295">
    <property type="component" value="Unassembled WGS sequence"/>
</dbReference>
<comment type="caution">
    <text evidence="1">The sequence shown here is derived from an EMBL/GenBank/DDBJ whole genome shotgun (WGS) entry which is preliminary data.</text>
</comment>
<dbReference type="AlphaFoldDB" id="A0A8J5JB15"/>
<accession>A0A8J5JB15</accession>
<gene>
    <name evidence="1" type="ORF">JG688_00002356</name>
</gene>